<feature type="signal peptide" evidence="6">
    <location>
        <begin position="1"/>
        <end position="15"/>
    </location>
</feature>
<evidence type="ECO:0000256" key="1">
    <source>
        <dbReference type="ARBA" id="ARBA00004170"/>
    </source>
</evidence>
<comment type="subcellular location">
    <subcellularLocation>
        <location evidence="1">Membrane</location>
        <topology evidence="1">Peripheral membrane protein</topology>
    </subcellularLocation>
</comment>
<dbReference type="GO" id="GO:0009523">
    <property type="term" value="C:photosystem II"/>
    <property type="evidence" value="ECO:0007669"/>
    <property type="project" value="InterPro"/>
</dbReference>
<evidence type="ECO:0000313" key="7">
    <source>
        <dbReference type="EMBL" id="CAD9332184.1"/>
    </source>
</evidence>
<proteinExistence type="inferred from homology"/>
<comment type="similarity">
    <text evidence="2">Belongs to the PsbU family.</text>
</comment>
<dbReference type="GO" id="GO:0019898">
    <property type="term" value="C:extrinsic component of membrane"/>
    <property type="evidence" value="ECO:0007669"/>
    <property type="project" value="InterPro"/>
</dbReference>
<dbReference type="AlphaFoldDB" id="A0A7S1Z9N8"/>
<name>A0A7S1Z9N8_TRICV</name>
<dbReference type="Gene3D" id="1.10.150.320">
    <property type="entry name" value="Photosystem II 12 kDa extrinsic protein"/>
    <property type="match status" value="1"/>
</dbReference>
<feature type="chain" id="PRO_5031477322" description="Photosystem II 12 kDa extrinsic protein" evidence="6">
    <location>
        <begin position="16"/>
        <end position="150"/>
    </location>
</feature>
<dbReference type="SUPFAM" id="SSF81585">
    <property type="entry name" value="PsbU/PolX domain-like"/>
    <property type="match status" value="1"/>
</dbReference>
<evidence type="ECO:0000256" key="5">
    <source>
        <dbReference type="ARBA" id="ARBA00043089"/>
    </source>
</evidence>
<dbReference type="InterPro" id="IPR006311">
    <property type="entry name" value="TAT_signal"/>
</dbReference>
<gene>
    <name evidence="7" type="ORF">OSIN01602_LOCUS6491</name>
</gene>
<evidence type="ECO:0000256" key="3">
    <source>
        <dbReference type="ARBA" id="ARBA00023078"/>
    </source>
</evidence>
<keyword evidence="3" id="KW-0793">Thylakoid</keyword>
<evidence type="ECO:0000256" key="2">
    <source>
        <dbReference type="ARBA" id="ARBA00010827"/>
    </source>
</evidence>
<reference evidence="7" key="1">
    <citation type="submission" date="2021-01" db="EMBL/GenBank/DDBJ databases">
        <authorList>
            <person name="Corre E."/>
            <person name="Pelletier E."/>
            <person name="Niang G."/>
            <person name="Scheremetjew M."/>
            <person name="Finn R."/>
            <person name="Kale V."/>
            <person name="Holt S."/>
            <person name="Cochrane G."/>
            <person name="Meng A."/>
            <person name="Brown T."/>
            <person name="Cohen L."/>
        </authorList>
    </citation>
    <scope>NUCLEOTIDE SEQUENCE</scope>
    <source>
        <strain evidence="7">Grunow 1884</strain>
    </source>
</reference>
<sequence>MKLAVLASVVAVAAAFAPNQAPASSTALNAEASRKDFLAGAMAAGVAAVAGAAPANAVRDYENIGFLGGSSTVDINNANVRVYLKMPGMYPAAAGKIVTNGPYKAVSDIYSIPGLTAGEKEVMKKYESRFVALPPSADFVIDRVNNGLYR</sequence>
<dbReference type="Pfam" id="PF06514">
    <property type="entry name" value="PsbU"/>
    <property type="match status" value="1"/>
</dbReference>
<protein>
    <recommendedName>
        <fullName evidence="5">Photosystem II 12 kDa extrinsic protein</fullName>
    </recommendedName>
</protein>
<keyword evidence="6" id="KW-0732">Signal</keyword>
<evidence type="ECO:0000256" key="4">
    <source>
        <dbReference type="ARBA" id="ARBA00023136"/>
    </source>
</evidence>
<dbReference type="EMBL" id="HBGO01011597">
    <property type="protein sequence ID" value="CAD9332184.1"/>
    <property type="molecule type" value="Transcribed_RNA"/>
</dbReference>
<dbReference type="PROSITE" id="PS51318">
    <property type="entry name" value="TAT"/>
    <property type="match status" value="1"/>
</dbReference>
<organism evidence="7">
    <name type="scientific">Trieres chinensis</name>
    <name type="common">Marine centric diatom</name>
    <name type="synonym">Odontella sinensis</name>
    <dbReference type="NCBI Taxonomy" id="1514140"/>
    <lineage>
        <taxon>Eukaryota</taxon>
        <taxon>Sar</taxon>
        <taxon>Stramenopiles</taxon>
        <taxon>Ochrophyta</taxon>
        <taxon>Bacillariophyta</taxon>
        <taxon>Mediophyceae</taxon>
        <taxon>Biddulphiophycidae</taxon>
        <taxon>Eupodiscales</taxon>
        <taxon>Parodontellaceae</taxon>
        <taxon>Trieres</taxon>
    </lineage>
</organism>
<dbReference type="GO" id="GO:0042549">
    <property type="term" value="P:photosystem II stabilization"/>
    <property type="evidence" value="ECO:0007669"/>
    <property type="project" value="InterPro"/>
</dbReference>
<dbReference type="GO" id="GO:0015979">
    <property type="term" value="P:photosynthesis"/>
    <property type="evidence" value="ECO:0007669"/>
    <property type="project" value="InterPro"/>
</dbReference>
<evidence type="ECO:0000256" key="6">
    <source>
        <dbReference type="SAM" id="SignalP"/>
    </source>
</evidence>
<dbReference type="InterPro" id="IPR010527">
    <property type="entry name" value="PSII_PsbU"/>
</dbReference>
<keyword evidence="4" id="KW-0472">Membrane</keyword>
<accession>A0A7S1Z9N8</accession>